<organism evidence="1 2">
    <name type="scientific">Atlantibacter hermannii NBRC 105704</name>
    <dbReference type="NCBI Taxonomy" id="1115512"/>
    <lineage>
        <taxon>Bacteria</taxon>
        <taxon>Pseudomonadati</taxon>
        <taxon>Pseudomonadota</taxon>
        <taxon>Gammaproteobacteria</taxon>
        <taxon>Enterobacterales</taxon>
        <taxon>Enterobacteriaceae</taxon>
        <taxon>Atlantibacter</taxon>
    </lineage>
</organism>
<comment type="caution">
    <text evidence="1">The sequence shown here is derived from an EMBL/GenBank/DDBJ whole genome shotgun (WGS) entry which is preliminary data.</text>
</comment>
<dbReference type="Proteomes" id="UP000010297">
    <property type="component" value="Unassembled WGS sequence"/>
</dbReference>
<gene>
    <name evidence="1" type="primary">iraM</name>
    <name evidence="1" type="ORF">EH105704_12_00880</name>
</gene>
<reference evidence="1 2" key="1">
    <citation type="submission" date="2012-02" db="EMBL/GenBank/DDBJ databases">
        <title>Whole genome shotgun sequence of Escherichia hermannii NBRC 105704.</title>
        <authorList>
            <person name="Yoshida I."/>
            <person name="Hosoyama A."/>
            <person name="Tsuchikane K."/>
            <person name="Katsumata H."/>
            <person name="Yamazaki S."/>
            <person name="Fujita N."/>
        </authorList>
    </citation>
    <scope>NUCLEOTIDE SEQUENCE [LARGE SCALE GENOMIC DNA]</scope>
    <source>
        <strain evidence="1 2">NBRC 105704</strain>
    </source>
</reference>
<proteinExistence type="predicted"/>
<evidence type="ECO:0000313" key="2">
    <source>
        <dbReference type="Proteomes" id="UP000010297"/>
    </source>
</evidence>
<dbReference type="EMBL" id="BAFF01000012">
    <property type="protein sequence ID" value="GAB53201.1"/>
    <property type="molecule type" value="Genomic_DNA"/>
</dbReference>
<dbReference type="eggNOG" id="ENOG50331R2">
    <property type="taxonomic scope" value="Bacteria"/>
</dbReference>
<dbReference type="Pfam" id="PF11183">
    <property type="entry name" value="PmrD"/>
    <property type="match status" value="1"/>
</dbReference>
<sequence length="112" mass="13035">MEWIVEKQLVCPQTKTFFALAVGARNLKLIFWYKGSYFIRADNHIKTTEQDIWVNDKVRDIEIIHIFPFNPPLWNTFKSSLECPGNDADIPLRCASDKPCLFELCPYGLKVL</sequence>
<evidence type="ECO:0000313" key="1">
    <source>
        <dbReference type="EMBL" id="GAB53201.1"/>
    </source>
</evidence>
<dbReference type="AlphaFoldDB" id="H5V5E3"/>
<dbReference type="RefSeq" id="WP_002437412.1">
    <property type="nucleotide sequence ID" value="NZ_BAFF01000012.1"/>
</dbReference>
<name>H5V5E3_ATLHE</name>
<protein>
    <submittedName>
        <fullName evidence="1">Anti-adapter protein IraM</fullName>
    </submittedName>
</protein>
<dbReference type="InterPro" id="IPR044854">
    <property type="entry name" value="IraM/PmrD"/>
</dbReference>
<keyword evidence="2" id="KW-1185">Reference proteome</keyword>
<dbReference type="GeneID" id="92828255"/>
<accession>H5V5E3</accession>